<dbReference type="GO" id="GO:0006605">
    <property type="term" value="P:protein targeting"/>
    <property type="evidence" value="ECO:0007669"/>
    <property type="project" value="UniProtKB-UniRule"/>
</dbReference>
<evidence type="ECO:0000256" key="7">
    <source>
        <dbReference type="ARBA" id="ARBA00023010"/>
    </source>
</evidence>
<evidence type="ECO:0000256" key="10">
    <source>
        <dbReference type="SAM" id="MobiDB-lite"/>
    </source>
</evidence>
<dbReference type="GO" id="GO:0065002">
    <property type="term" value="P:intracellular protein transmembrane transport"/>
    <property type="evidence" value="ECO:0007669"/>
    <property type="project" value="UniProtKB-UniRule"/>
</dbReference>
<feature type="region of interest" description="Disordered" evidence="10">
    <location>
        <begin position="1"/>
        <end position="32"/>
    </location>
</feature>
<comment type="subunit">
    <text evidence="9">Component of the Sec protein translocase complex. Heterotrimer consisting of SecY, SecE and SecG subunits. The heterotrimers can form oligomers, although 1 heterotrimer is thought to be able to translocate proteins. Interacts with the ribosome. Interacts with SecDF, and other proteins may be involved. Interacts with SecA.</text>
</comment>
<dbReference type="PROSITE" id="PS01067">
    <property type="entry name" value="SECE_SEC61G"/>
    <property type="match status" value="1"/>
</dbReference>
<evidence type="ECO:0000256" key="1">
    <source>
        <dbReference type="ARBA" id="ARBA00004370"/>
    </source>
</evidence>
<accession>A0A9D1AJL6</accession>
<evidence type="ECO:0000256" key="6">
    <source>
        <dbReference type="ARBA" id="ARBA00022989"/>
    </source>
</evidence>
<keyword evidence="6 9" id="KW-1133">Transmembrane helix</keyword>
<keyword evidence="5 9" id="KW-0653">Protein transport</keyword>
<dbReference type="Pfam" id="PF00584">
    <property type="entry name" value="SecE"/>
    <property type="match status" value="1"/>
</dbReference>
<dbReference type="Gene3D" id="1.20.5.1030">
    <property type="entry name" value="Preprotein translocase secy subunit"/>
    <property type="match status" value="1"/>
</dbReference>
<dbReference type="InterPro" id="IPR005807">
    <property type="entry name" value="SecE_bac"/>
</dbReference>
<keyword evidence="4 9" id="KW-0812">Transmembrane</keyword>
<evidence type="ECO:0000313" key="12">
    <source>
        <dbReference type="Proteomes" id="UP000886749"/>
    </source>
</evidence>
<feature type="transmembrane region" description="Helical" evidence="9">
    <location>
        <begin position="65"/>
        <end position="93"/>
    </location>
</feature>
<dbReference type="EMBL" id="DVGY01000101">
    <property type="protein sequence ID" value="HIR41093.1"/>
    <property type="molecule type" value="Genomic_DNA"/>
</dbReference>
<feature type="compositionally biased region" description="Basic and acidic residues" evidence="10">
    <location>
        <begin position="1"/>
        <end position="25"/>
    </location>
</feature>
<dbReference type="GO" id="GO:0008320">
    <property type="term" value="F:protein transmembrane transporter activity"/>
    <property type="evidence" value="ECO:0007669"/>
    <property type="project" value="UniProtKB-UniRule"/>
</dbReference>
<dbReference type="NCBIfam" id="TIGR00964">
    <property type="entry name" value="secE_bact"/>
    <property type="match status" value="1"/>
</dbReference>
<dbReference type="GO" id="GO:0043952">
    <property type="term" value="P:protein transport by the Sec complex"/>
    <property type="evidence" value="ECO:0007669"/>
    <property type="project" value="UniProtKB-UniRule"/>
</dbReference>
<evidence type="ECO:0000313" key="11">
    <source>
        <dbReference type="EMBL" id="HIR41093.1"/>
    </source>
</evidence>
<evidence type="ECO:0000256" key="9">
    <source>
        <dbReference type="HAMAP-Rule" id="MF_00422"/>
    </source>
</evidence>
<keyword evidence="7 9" id="KW-0811">Translocation</keyword>
<evidence type="ECO:0000256" key="2">
    <source>
        <dbReference type="ARBA" id="ARBA00022448"/>
    </source>
</evidence>
<evidence type="ECO:0000256" key="3">
    <source>
        <dbReference type="ARBA" id="ARBA00022475"/>
    </source>
</evidence>
<keyword evidence="2 9" id="KW-0813">Transport</keyword>
<reference evidence="11" key="2">
    <citation type="journal article" date="2021" name="PeerJ">
        <title>Extensive microbial diversity within the chicken gut microbiome revealed by metagenomics and culture.</title>
        <authorList>
            <person name="Gilroy R."/>
            <person name="Ravi A."/>
            <person name="Getino M."/>
            <person name="Pursley I."/>
            <person name="Horton D.L."/>
            <person name="Alikhan N.F."/>
            <person name="Baker D."/>
            <person name="Gharbi K."/>
            <person name="Hall N."/>
            <person name="Watson M."/>
            <person name="Adriaenssens E.M."/>
            <person name="Foster-Nyarko E."/>
            <person name="Jarju S."/>
            <person name="Secka A."/>
            <person name="Antonio M."/>
            <person name="Oren A."/>
            <person name="Chaudhuri R.R."/>
            <person name="La Ragione R."/>
            <person name="Hildebrand F."/>
            <person name="Pallen M.J."/>
        </authorList>
    </citation>
    <scope>NUCLEOTIDE SEQUENCE</scope>
    <source>
        <strain evidence="11">CHK184-25365</strain>
    </source>
</reference>
<comment type="similarity">
    <text evidence="9">Belongs to the SecE/SEC61-gamma family.</text>
</comment>
<dbReference type="PANTHER" id="PTHR33910:SF1">
    <property type="entry name" value="PROTEIN TRANSLOCASE SUBUNIT SECE"/>
    <property type="match status" value="1"/>
</dbReference>
<dbReference type="InterPro" id="IPR038379">
    <property type="entry name" value="SecE_sf"/>
</dbReference>
<dbReference type="AlphaFoldDB" id="A0A9D1AJL6"/>
<gene>
    <name evidence="9 11" type="primary">secE</name>
    <name evidence="11" type="ORF">IAB36_04610</name>
</gene>
<comment type="subcellular location">
    <subcellularLocation>
        <location evidence="9">Cell membrane</location>
        <topology evidence="9">Single-pass membrane protein</topology>
    </subcellularLocation>
    <subcellularLocation>
        <location evidence="1">Membrane</location>
    </subcellularLocation>
</comment>
<comment type="caution">
    <text evidence="11">The sequence shown here is derived from an EMBL/GenBank/DDBJ whole genome shotgun (WGS) entry which is preliminary data.</text>
</comment>
<proteinExistence type="inferred from homology"/>
<organism evidence="11 12">
    <name type="scientific">Candidatus Egerieicola pullicola</name>
    <dbReference type="NCBI Taxonomy" id="2840775"/>
    <lineage>
        <taxon>Bacteria</taxon>
        <taxon>Bacillati</taxon>
        <taxon>Bacillota</taxon>
        <taxon>Clostridia</taxon>
        <taxon>Eubacteriales</taxon>
        <taxon>Oscillospiraceae</taxon>
        <taxon>Oscillospiraceae incertae sedis</taxon>
        <taxon>Candidatus Egerieicola</taxon>
    </lineage>
</organism>
<evidence type="ECO:0000256" key="8">
    <source>
        <dbReference type="ARBA" id="ARBA00023136"/>
    </source>
</evidence>
<dbReference type="GO" id="GO:0009306">
    <property type="term" value="P:protein secretion"/>
    <property type="evidence" value="ECO:0007669"/>
    <property type="project" value="UniProtKB-UniRule"/>
</dbReference>
<sequence length="94" mass="10527">MAKDSADKKQEKLTKSEKKAADKKSTQKKKKANPFQKFIRYCKDLKSEIKKVVWPSAKQIKNNSIVVLTFVVISAVFLSLIDLGLGQLVALVFG</sequence>
<dbReference type="HAMAP" id="MF_00422">
    <property type="entry name" value="SecE"/>
    <property type="match status" value="1"/>
</dbReference>
<reference evidence="11" key="1">
    <citation type="submission" date="2020-10" db="EMBL/GenBank/DDBJ databases">
        <authorList>
            <person name="Gilroy R."/>
        </authorList>
    </citation>
    <scope>NUCLEOTIDE SEQUENCE</scope>
    <source>
        <strain evidence="11">CHK184-25365</strain>
    </source>
</reference>
<protein>
    <recommendedName>
        <fullName evidence="9">Protein translocase subunit SecE</fullName>
    </recommendedName>
</protein>
<dbReference type="Proteomes" id="UP000886749">
    <property type="component" value="Unassembled WGS sequence"/>
</dbReference>
<keyword evidence="3 9" id="KW-1003">Cell membrane</keyword>
<dbReference type="GO" id="GO:0005886">
    <property type="term" value="C:plasma membrane"/>
    <property type="evidence" value="ECO:0007669"/>
    <property type="project" value="UniProtKB-SubCell"/>
</dbReference>
<evidence type="ECO:0000256" key="5">
    <source>
        <dbReference type="ARBA" id="ARBA00022927"/>
    </source>
</evidence>
<comment type="function">
    <text evidence="9">Essential subunit of the Sec protein translocation channel SecYEG. Clamps together the 2 halves of SecY. May contact the channel plug during translocation.</text>
</comment>
<dbReference type="PANTHER" id="PTHR33910">
    <property type="entry name" value="PROTEIN TRANSLOCASE SUBUNIT SECE"/>
    <property type="match status" value="1"/>
</dbReference>
<dbReference type="InterPro" id="IPR001901">
    <property type="entry name" value="Translocase_SecE/Sec61-g"/>
</dbReference>
<evidence type="ECO:0000256" key="4">
    <source>
        <dbReference type="ARBA" id="ARBA00022692"/>
    </source>
</evidence>
<keyword evidence="8 9" id="KW-0472">Membrane</keyword>
<name>A0A9D1AJL6_9FIRM</name>